<proteinExistence type="predicted"/>
<feature type="region of interest" description="Disordered" evidence="1">
    <location>
        <begin position="116"/>
        <end position="139"/>
    </location>
</feature>
<reference evidence="3 4" key="1">
    <citation type="submission" date="2022-10" db="EMBL/GenBank/DDBJ databases">
        <authorList>
            <person name="Xie J."/>
            <person name="Shen N."/>
        </authorList>
    </citation>
    <scope>NUCLEOTIDE SEQUENCE [LARGE SCALE GENOMIC DNA]</scope>
    <source>
        <strain evidence="3 4">YIM65594</strain>
    </source>
</reference>
<dbReference type="Proteomes" id="UP001354931">
    <property type="component" value="Unassembled WGS sequence"/>
</dbReference>
<keyword evidence="4" id="KW-1185">Reference proteome</keyword>
<feature type="domain" description="UspA" evidence="2">
    <location>
        <begin position="9"/>
        <end position="78"/>
    </location>
</feature>
<dbReference type="Gene3D" id="3.40.50.12370">
    <property type="match status" value="1"/>
</dbReference>
<dbReference type="SUPFAM" id="SSF52402">
    <property type="entry name" value="Adenine nucleotide alpha hydrolases-like"/>
    <property type="match status" value="1"/>
</dbReference>
<dbReference type="EMBL" id="JAOZYC010000161">
    <property type="protein sequence ID" value="MEB8342254.1"/>
    <property type="molecule type" value="Genomic_DNA"/>
</dbReference>
<accession>A0ABU6FE55</accession>
<evidence type="ECO:0000313" key="4">
    <source>
        <dbReference type="Proteomes" id="UP001354931"/>
    </source>
</evidence>
<dbReference type="RefSeq" id="WP_326021632.1">
    <property type="nucleotide sequence ID" value="NZ_JAOZYC010000161.1"/>
</dbReference>
<evidence type="ECO:0000256" key="1">
    <source>
        <dbReference type="SAM" id="MobiDB-lite"/>
    </source>
</evidence>
<evidence type="ECO:0000313" key="3">
    <source>
        <dbReference type="EMBL" id="MEB8342254.1"/>
    </source>
</evidence>
<dbReference type="InterPro" id="IPR006016">
    <property type="entry name" value="UspA"/>
</dbReference>
<evidence type="ECO:0000259" key="2">
    <source>
        <dbReference type="Pfam" id="PF00582"/>
    </source>
</evidence>
<organism evidence="3 4">
    <name type="scientific">Streptomyces endophyticus</name>
    <dbReference type="NCBI Taxonomy" id="714166"/>
    <lineage>
        <taxon>Bacteria</taxon>
        <taxon>Bacillati</taxon>
        <taxon>Actinomycetota</taxon>
        <taxon>Actinomycetes</taxon>
        <taxon>Kitasatosporales</taxon>
        <taxon>Streptomycetaceae</taxon>
        <taxon>Streptomyces</taxon>
    </lineage>
</organism>
<dbReference type="Pfam" id="PF00582">
    <property type="entry name" value="Usp"/>
    <property type="match status" value="1"/>
</dbReference>
<name>A0ABU6FE55_9ACTN</name>
<comment type="caution">
    <text evidence="3">The sequence shown here is derived from an EMBL/GenBank/DDBJ whole genome shotgun (WGS) entry which is preliminary data.</text>
</comment>
<gene>
    <name evidence="3" type="ORF">OKJ99_32645</name>
</gene>
<sequence length="225" mass="24541">MDGERVGGRVVVGVGGSPASLAALRSAVAEARRSDRPLVAVLAWEPPEGEAMYRRWPDAAWARHWYEEARARLAAAFEEALGGLPPDLGPVWSSPACPDCPGTHARGVVVGLRRSASTPSSALRSHAPGQSGPRFARRQENSIQDLDVTLRAVRSRPGPALVELAARPDDLLVIGVRPRSLRRAAHRHVRRHAVCPVLTVPVRPLQRAELRALRRVRAVDFEMTR</sequence>
<protein>
    <submittedName>
        <fullName evidence="3">Universal stress protein</fullName>
    </submittedName>
</protein>